<dbReference type="CDD" id="cd06433">
    <property type="entry name" value="GT_2_WfgS_like"/>
    <property type="match status" value="1"/>
</dbReference>
<dbReference type="InterPro" id="IPR001173">
    <property type="entry name" value="Glyco_trans_2-like"/>
</dbReference>
<feature type="transmembrane region" description="Helical" evidence="1">
    <location>
        <begin position="234"/>
        <end position="255"/>
    </location>
</feature>
<keyword evidence="4" id="KW-1185">Reference proteome</keyword>
<dbReference type="PANTHER" id="PTHR22916">
    <property type="entry name" value="GLYCOSYLTRANSFERASE"/>
    <property type="match status" value="1"/>
</dbReference>
<organism evidence="3 4">
    <name type="scientific">Yoonia algicola</name>
    <dbReference type="NCBI Taxonomy" id="3137368"/>
    <lineage>
        <taxon>Bacteria</taxon>
        <taxon>Pseudomonadati</taxon>
        <taxon>Pseudomonadota</taxon>
        <taxon>Alphaproteobacteria</taxon>
        <taxon>Rhodobacterales</taxon>
        <taxon>Paracoccaceae</taxon>
        <taxon>Yoonia</taxon>
    </lineage>
</organism>
<dbReference type="AlphaFoldDB" id="A0AAN0M8N0"/>
<proteinExistence type="predicted"/>
<protein>
    <submittedName>
        <fullName evidence="3">Glycosyltransferase family 2 protein</fullName>
        <ecNumber evidence="3">2.4.-.-</ecNumber>
    </submittedName>
</protein>
<name>A0AAN0M8N0_9RHOB</name>
<dbReference type="InterPro" id="IPR029044">
    <property type="entry name" value="Nucleotide-diphossugar_trans"/>
</dbReference>
<feature type="domain" description="Glycosyltransferase 2-like" evidence="2">
    <location>
        <begin position="7"/>
        <end position="131"/>
    </location>
</feature>
<keyword evidence="1" id="KW-0472">Membrane</keyword>
<keyword evidence="1" id="KW-1133">Transmembrane helix</keyword>
<dbReference type="GO" id="GO:0016758">
    <property type="term" value="F:hexosyltransferase activity"/>
    <property type="evidence" value="ECO:0007669"/>
    <property type="project" value="UniProtKB-ARBA"/>
</dbReference>
<dbReference type="RefSeq" id="WP_342071501.1">
    <property type="nucleotide sequence ID" value="NZ_CP151762.1"/>
</dbReference>
<accession>A0AAN0M8N0</accession>
<keyword evidence="1" id="KW-0812">Transmembrane</keyword>
<evidence type="ECO:0000313" key="3">
    <source>
        <dbReference type="EMBL" id="WZU65153.1"/>
    </source>
</evidence>
<keyword evidence="3" id="KW-0808">Transferase</keyword>
<dbReference type="KEGG" id="yag:AABB28_07790"/>
<evidence type="ECO:0000313" key="4">
    <source>
        <dbReference type="Proteomes" id="UP001451782"/>
    </source>
</evidence>
<evidence type="ECO:0000256" key="1">
    <source>
        <dbReference type="SAM" id="Phobius"/>
    </source>
</evidence>
<reference evidence="3 4" key="1">
    <citation type="submission" date="2024-04" db="EMBL/GenBank/DDBJ databases">
        <title>Phylogenomic analyses of a clade within the roseobacter group suggest taxonomic reassignments of species of the genera Aestuariivita, Citreicella, Loktanella, Nautella, Pelagibaca, Ruegeria, Thalassobius, Thiobacimonas and Tropicibacter, and the proposal o.</title>
        <authorList>
            <person name="Jeon C.O."/>
        </authorList>
    </citation>
    <scope>NUCLEOTIDE SEQUENCE [LARGE SCALE GENOMIC DNA]</scope>
    <source>
        <strain evidence="3 4">G8-12</strain>
    </source>
</reference>
<evidence type="ECO:0000259" key="2">
    <source>
        <dbReference type="Pfam" id="PF00535"/>
    </source>
</evidence>
<dbReference type="SUPFAM" id="SSF53448">
    <property type="entry name" value="Nucleotide-diphospho-sugar transferases"/>
    <property type="match status" value="1"/>
</dbReference>
<sequence length="268" mass="30191">MNTTKLSIIIATYNCSTTLEKCLDSIFMQTYPHIEVVIADGASTDGTLEILKRYADKLSGWISEPDSGLYDALNKALERTTGEWIYVMGADDTFYGPGSVDQAMQKLASVPQNAMIAYGAINYIRTNGRRHLWGPNWDIAKKHIRSKMAIPHQGVFHARSLFEHFGGFDTKLQIAGDYKIIIQSLSIAEPVFLENLCVANHHEGGKSTLRENRIKSLLEVRQIQQEHGYPITLAWLYAYFKGLVWMVVIGIRNFFSFPSKIHSSSGIR</sequence>
<dbReference type="Pfam" id="PF00535">
    <property type="entry name" value="Glycos_transf_2"/>
    <property type="match status" value="1"/>
</dbReference>
<dbReference type="Proteomes" id="UP001451782">
    <property type="component" value="Chromosome"/>
</dbReference>
<dbReference type="EMBL" id="CP151762">
    <property type="protein sequence ID" value="WZU65153.1"/>
    <property type="molecule type" value="Genomic_DNA"/>
</dbReference>
<gene>
    <name evidence="3" type="ORF">AABB28_07790</name>
</gene>
<keyword evidence="3" id="KW-0328">Glycosyltransferase</keyword>
<dbReference type="Gene3D" id="3.90.550.10">
    <property type="entry name" value="Spore Coat Polysaccharide Biosynthesis Protein SpsA, Chain A"/>
    <property type="match status" value="1"/>
</dbReference>
<dbReference type="EC" id="2.4.-.-" evidence="3"/>
<dbReference type="PANTHER" id="PTHR22916:SF65">
    <property type="entry name" value="SLR1065 PROTEIN"/>
    <property type="match status" value="1"/>
</dbReference>